<dbReference type="InterPro" id="IPR020556">
    <property type="entry name" value="Amidase_CS"/>
</dbReference>
<dbReference type="Gene3D" id="3.90.1300.10">
    <property type="entry name" value="Amidase signature (AS) domain"/>
    <property type="match status" value="1"/>
</dbReference>
<evidence type="ECO:0000256" key="3">
    <source>
        <dbReference type="ARBA" id="ARBA00012922"/>
    </source>
</evidence>
<feature type="active site" description="Acyl-ester intermediate" evidence="5">
    <location>
        <position position="228"/>
    </location>
</feature>
<dbReference type="Proteomes" id="UP000800093">
    <property type="component" value="Unassembled WGS sequence"/>
</dbReference>
<evidence type="ECO:0000256" key="1">
    <source>
        <dbReference type="ARBA" id="ARBA00001311"/>
    </source>
</evidence>
<comment type="similarity">
    <text evidence="2">Belongs to the amidase family.</text>
</comment>
<dbReference type="PIRSF" id="PIRSF001221">
    <property type="entry name" value="Amidase_fungi"/>
    <property type="match status" value="1"/>
</dbReference>
<dbReference type="PROSITE" id="PS00571">
    <property type="entry name" value="AMIDASES"/>
    <property type="match status" value="1"/>
</dbReference>
<evidence type="ECO:0000256" key="2">
    <source>
        <dbReference type="ARBA" id="ARBA00009199"/>
    </source>
</evidence>
<dbReference type="AlphaFoldDB" id="A0A9P4K9K7"/>
<dbReference type="InterPro" id="IPR036928">
    <property type="entry name" value="AS_sf"/>
</dbReference>
<dbReference type="PANTHER" id="PTHR46072">
    <property type="entry name" value="AMIDASE-RELATED-RELATED"/>
    <property type="match status" value="1"/>
</dbReference>
<evidence type="ECO:0000256" key="6">
    <source>
        <dbReference type="PIRSR" id="PIRSR001221-2"/>
    </source>
</evidence>
<accession>A0A9P4K9K7</accession>
<dbReference type="SUPFAM" id="SSF75304">
    <property type="entry name" value="Amidase signature (AS) enzymes"/>
    <property type="match status" value="1"/>
</dbReference>
<comment type="caution">
    <text evidence="8">The sequence shown here is derived from an EMBL/GenBank/DDBJ whole genome shotgun (WGS) entry which is preliminary data.</text>
</comment>
<dbReference type="PANTHER" id="PTHR46072:SF4">
    <property type="entry name" value="AMIDASE C550.07-RELATED"/>
    <property type="match status" value="1"/>
</dbReference>
<name>A0A9P4K9K7_9PLEO</name>
<organism evidence="8 9">
    <name type="scientific">Lojkania enalia</name>
    <dbReference type="NCBI Taxonomy" id="147567"/>
    <lineage>
        <taxon>Eukaryota</taxon>
        <taxon>Fungi</taxon>
        <taxon>Dikarya</taxon>
        <taxon>Ascomycota</taxon>
        <taxon>Pezizomycotina</taxon>
        <taxon>Dothideomycetes</taxon>
        <taxon>Pleosporomycetidae</taxon>
        <taxon>Pleosporales</taxon>
        <taxon>Pleosporales incertae sedis</taxon>
        <taxon>Lojkania</taxon>
    </lineage>
</organism>
<dbReference type="InterPro" id="IPR023631">
    <property type="entry name" value="Amidase_dom"/>
</dbReference>
<feature type="binding site" evidence="6">
    <location>
        <position position="204"/>
    </location>
    <ligand>
        <name>substrate</name>
    </ligand>
</feature>
<evidence type="ECO:0000256" key="5">
    <source>
        <dbReference type="PIRSR" id="PIRSR001221-1"/>
    </source>
</evidence>
<dbReference type="EMBL" id="ML986616">
    <property type="protein sequence ID" value="KAF2264335.1"/>
    <property type="molecule type" value="Genomic_DNA"/>
</dbReference>
<keyword evidence="4" id="KW-0378">Hydrolase</keyword>
<dbReference type="OrthoDB" id="6428749at2759"/>
<gene>
    <name evidence="8" type="ORF">CC78DRAFT_580405</name>
</gene>
<evidence type="ECO:0000259" key="7">
    <source>
        <dbReference type="Pfam" id="PF01425"/>
    </source>
</evidence>
<dbReference type="GO" id="GO:0004040">
    <property type="term" value="F:amidase activity"/>
    <property type="evidence" value="ECO:0007669"/>
    <property type="project" value="UniProtKB-EC"/>
</dbReference>
<dbReference type="Pfam" id="PF01425">
    <property type="entry name" value="Amidase"/>
    <property type="match status" value="1"/>
</dbReference>
<protein>
    <recommendedName>
        <fullName evidence="3">amidase</fullName>
        <ecNumber evidence="3">3.5.1.4</ecNumber>
    </recommendedName>
</protein>
<evidence type="ECO:0000313" key="8">
    <source>
        <dbReference type="EMBL" id="KAF2264335.1"/>
    </source>
</evidence>
<evidence type="ECO:0000313" key="9">
    <source>
        <dbReference type="Proteomes" id="UP000800093"/>
    </source>
</evidence>
<feature type="active site" description="Charge relay system" evidence="5">
    <location>
        <position position="204"/>
    </location>
</feature>
<sequence length="544" mass="60067">MPVPWETIAQKAQEHRDATISLVEPGLPEITDLPLDSSPVPKAILTPEELAITESDPVDLVSSLASGTLSSVNATNAFLRRAALAQKLVNCITELLPNAALERAKYLDDYLKKHGKPIGPLHGLPISVKEHVKMKGRTVNAGFIAWYDRVADRNAHILDIFLAAGAVLYVRTTQPQTLMHLETSSNFYGQTVNPFNRNLTSGGSSGGEGALVGMRGSCLGIGTDIGGSIRSPAANCGVYGLRPTSYRLPIEGLSATMLGQEQIVPVIGPITTSLGGVKLFMKTLIDAKPWIREPSLVPFPWRTEPQVPANGGGIKKLKIAILWDDGVVKPHPPITRALKTVAEKLKGVEGITLVNWEPYKHDYAWTIISSLYFCDGGSEEATAIEGSGEPWRPLSRFILTDNPNVKKLGIRDVWDWTLKRDDFRAEYSQLWGDVDVILCPVGPGPAPLHDTARYWGYTSQWNLLDYPALIVPITKVDPEVDVAEKNYKPRNEKDRYNYEFYEPEKFANAPVSLQLVGRRYDDEKLIEVMEYIQKSIGLPFTNFV</sequence>
<comment type="catalytic activity">
    <reaction evidence="1">
        <text>a monocarboxylic acid amide + H2O = a monocarboxylate + NH4(+)</text>
        <dbReference type="Rhea" id="RHEA:12020"/>
        <dbReference type="ChEBI" id="CHEBI:15377"/>
        <dbReference type="ChEBI" id="CHEBI:28938"/>
        <dbReference type="ChEBI" id="CHEBI:35757"/>
        <dbReference type="ChEBI" id="CHEBI:83628"/>
        <dbReference type="EC" id="3.5.1.4"/>
    </reaction>
</comment>
<evidence type="ECO:0000256" key="4">
    <source>
        <dbReference type="ARBA" id="ARBA00022801"/>
    </source>
</evidence>
<feature type="binding site" evidence="6">
    <location>
        <begin position="225"/>
        <end position="228"/>
    </location>
    <ligand>
        <name>substrate</name>
    </ligand>
</feature>
<proteinExistence type="inferred from homology"/>
<reference evidence="9" key="1">
    <citation type="journal article" date="2020" name="Stud. Mycol.">
        <title>101 Dothideomycetes genomes: A test case for predicting lifestyles and emergence of pathogens.</title>
        <authorList>
            <person name="Haridas S."/>
            <person name="Albert R."/>
            <person name="Binder M."/>
            <person name="Bloem J."/>
            <person name="LaButti K."/>
            <person name="Salamov A."/>
            <person name="Andreopoulos B."/>
            <person name="Baker S."/>
            <person name="Barry K."/>
            <person name="Bills G."/>
            <person name="Bluhm B."/>
            <person name="Cannon C."/>
            <person name="Castanera R."/>
            <person name="Culley D."/>
            <person name="Daum C."/>
            <person name="Ezra D."/>
            <person name="Gonzalez J."/>
            <person name="Henrissat B."/>
            <person name="Kuo A."/>
            <person name="Liang C."/>
            <person name="Lipzen A."/>
            <person name="Lutzoni F."/>
            <person name="Magnuson J."/>
            <person name="Mondo S."/>
            <person name="Nolan M."/>
            <person name="Ohm R."/>
            <person name="Pangilinan J."/>
            <person name="Park H.-J."/>
            <person name="Ramirez L."/>
            <person name="Alfaro M."/>
            <person name="Sun H."/>
            <person name="Tritt A."/>
            <person name="Yoshinaga Y."/>
            <person name="Zwiers L.-H."/>
            <person name="Turgeon B."/>
            <person name="Goodwin S."/>
            <person name="Spatafora J."/>
            <person name="Crous P."/>
            <person name="Grigoriev I."/>
        </authorList>
    </citation>
    <scope>NUCLEOTIDE SEQUENCE [LARGE SCALE GENOMIC DNA]</scope>
    <source>
        <strain evidence="9">CBS 304.66</strain>
    </source>
</reference>
<dbReference type="EC" id="3.5.1.4" evidence="3"/>
<feature type="domain" description="Amidase" evidence="7">
    <location>
        <begin position="74"/>
        <end position="525"/>
    </location>
</feature>
<feature type="active site" description="Charge relay system" evidence="5">
    <location>
        <position position="129"/>
    </location>
</feature>
<keyword evidence="9" id="KW-1185">Reference proteome</keyword>
<feature type="binding site" evidence="6">
    <location>
        <position position="178"/>
    </location>
    <ligand>
        <name>substrate</name>
    </ligand>
</feature>